<dbReference type="Gene3D" id="2.40.10.10">
    <property type="entry name" value="Trypsin-like serine proteases"/>
    <property type="match status" value="1"/>
</dbReference>
<accession>A0ABW8DE53</accession>
<comment type="caution">
    <text evidence="6">The sequence shown here is derived from an EMBL/GenBank/DDBJ whole genome shotgun (WGS) entry which is preliminary data.</text>
</comment>
<dbReference type="InterPro" id="IPR046449">
    <property type="entry name" value="DEGP_PDZ_sf"/>
</dbReference>
<feature type="compositionally biased region" description="Low complexity" evidence="4">
    <location>
        <begin position="485"/>
        <end position="496"/>
    </location>
</feature>
<feature type="compositionally biased region" description="Polar residues" evidence="4">
    <location>
        <begin position="548"/>
        <end position="557"/>
    </location>
</feature>
<keyword evidence="2" id="KW-0378">Hydrolase</keyword>
<feature type="region of interest" description="Disordered" evidence="4">
    <location>
        <begin position="471"/>
        <end position="557"/>
    </location>
</feature>
<evidence type="ECO:0000256" key="1">
    <source>
        <dbReference type="ARBA" id="ARBA00022670"/>
    </source>
</evidence>
<sequence>MVKLQQKITVIGYPMGGTELSISKGIVSRIQVDNYSMSGQRLLQAQIDAAVNPGNSGGPVFSDGKVVGVAFQGYGGHQGLSYIIPVPIIKHFLDEILSKKEYRGFPTIPMITEELENANERAYYKMAKRTGVRITNIDILSDAHGKLKRDDILLAIDGLPISNEGTVDIPGIGNCIDFCHVTQSKFIGDKITLRVLRKNPANNRTEELDVEVVLDTILGDTEKVSVEEHDKMPTYYINSGICFVPLTPNYMNGDGFAFEDMYLVEENCSLPDAPKKSTHEQIIVINTILKCNETQGYEKHIQAIVKEINGKPINNIQDVLRAMEHHQGEQHVIGLGSKSKIVIPNMSAQEHARLLKRHHISQDRSVDLVTSQELRASSEEEQQQSDNSLHSPVPQKFFAHGLLGKSGKKSTDLRTPSRRVLIEPSDESEESDEDNLFSRDMTPGMRSYIQKIQAMSERYKDAPNLDEEEIASEEFDASSEELSESSEQSSQSAASNEDTESITQEEELESDEEESSIEEVKPSRRAPMAPRRHVFFQSTSMEVDHTPAKTSHSSLFK</sequence>
<evidence type="ECO:0000313" key="7">
    <source>
        <dbReference type="Proteomes" id="UP001615550"/>
    </source>
</evidence>
<dbReference type="InterPro" id="IPR043504">
    <property type="entry name" value="Peptidase_S1_PA_chymotrypsin"/>
</dbReference>
<name>A0ABW8DE53_9GAMM</name>
<dbReference type="PANTHER" id="PTHR45980">
    <property type="match status" value="1"/>
</dbReference>
<gene>
    <name evidence="6" type="ORF">ACD661_14565</name>
</gene>
<dbReference type="InterPro" id="IPR041517">
    <property type="entry name" value="DEGP_PDZ"/>
</dbReference>
<dbReference type="EMBL" id="JBGORX010000009">
    <property type="protein sequence ID" value="MFJ1269785.1"/>
    <property type="molecule type" value="Genomic_DNA"/>
</dbReference>
<dbReference type="Gene3D" id="2.30.42.10">
    <property type="match status" value="1"/>
</dbReference>
<dbReference type="RefSeq" id="WP_400188601.1">
    <property type="nucleotide sequence ID" value="NZ_JBGORX010000009.1"/>
</dbReference>
<dbReference type="Proteomes" id="UP001615550">
    <property type="component" value="Unassembled WGS sequence"/>
</dbReference>
<dbReference type="InterPro" id="IPR009003">
    <property type="entry name" value="Peptidase_S1_PA"/>
</dbReference>
<protein>
    <submittedName>
        <fullName evidence="6">PDZ domain-containing protein</fullName>
    </submittedName>
</protein>
<evidence type="ECO:0000256" key="4">
    <source>
        <dbReference type="SAM" id="MobiDB-lite"/>
    </source>
</evidence>
<keyword evidence="1" id="KW-0645">Protease</keyword>
<feature type="compositionally biased region" description="Acidic residues" evidence="4">
    <location>
        <begin position="471"/>
        <end position="484"/>
    </location>
</feature>
<keyword evidence="3" id="KW-0720">Serine protease</keyword>
<keyword evidence="7" id="KW-1185">Reference proteome</keyword>
<dbReference type="Gene3D" id="3.20.190.20">
    <property type="match status" value="1"/>
</dbReference>
<dbReference type="SUPFAM" id="SSF50494">
    <property type="entry name" value="Trypsin-like serine proteases"/>
    <property type="match status" value="1"/>
</dbReference>
<proteinExistence type="predicted"/>
<feature type="region of interest" description="Disordered" evidence="4">
    <location>
        <begin position="365"/>
        <end position="444"/>
    </location>
</feature>
<dbReference type="InterPro" id="IPR036034">
    <property type="entry name" value="PDZ_sf"/>
</dbReference>
<feature type="compositionally biased region" description="Acidic residues" evidence="4">
    <location>
        <begin position="424"/>
        <end position="435"/>
    </location>
</feature>
<feature type="domain" description="Protease Do-like PDZ" evidence="5">
    <location>
        <begin position="224"/>
        <end position="367"/>
    </location>
</feature>
<dbReference type="PANTHER" id="PTHR45980:SF9">
    <property type="entry name" value="PROTEASE DO-LIKE 10, MITOCHONDRIAL-RELATED"/>
    <property type="match status" value="1"/>
</dbReference>
<dbReference type="Pfam" id="PF17815">
    <property type="entry name" value="PDZ_3"/>
    <property type="match status" value="1"/>
</dbReference>
<dbReference type="Pfam" id="PF13365">
    <property type="entry name" value="Trypsin_2"/>
    <property type="match status" value="1"/>
</dbReference>
<evidence type="ECO:0000256" key="3">
    <source>
        <dbReference type="ARBA" id="ARBA00022825"/>
    </source>
</evidence>
<feature type="compositionally biased region" description="Acidic residues" evidence="4">
    <location>
        <begin position="497"/>
        <end position="517"/>
    </location>
</feature>
<organism evidence="6 7">
    <name type="scientific">Legionella lytica</name>
    <dbReference type="NCBI Taxonomy" id="96232"/>
    <lineage>
        <taxon>Bacteria</taxon>
        <taxon>Pseudomonadati</taxon>
        <taxon>Pseudomonadota</taxon>
        <taxon>Gammaproteobacteria</taxon>
        <taxon>Legionellales</taxon>
        <taxon>Legionellaceae</taxon>
        <taxon>Legionella</taxon>
    </lineage>
</organism>
<reference evidence="6 7" key="1">
    <citation type="submission" date="2024-08" db="EMBL/GenBank/DDBJ databases">
        <title>Draft Genome Sequence of Legionella lytica strain DSB2004, Isolated From a Fire Sprinkler System.</title>
        <authorList>
            <person name="Everhart A.D."/>
            <person name="Kidane D.T."/>
            <person name="Farone A.L."/>
            <person name="Farone M.B."/>
        </authorList>
    </citation>
    <scope>NUCLEOTIDE SEQUENCE [LARGE SCALE GENOMIC DNA]</scope>
    <source>
        <strain evidence="6 7">DSB2004</strain>
    </source>
</reference>
<evidence type="ECO:0000313" key="6">
    <source>
        <dbReference type="EMBL" id="MFJ1269785.1"/>
    </source>
</evidence>
<dbReference type="SUPFAM" id="SSF50156">
    <property type="entry name" value="PDZ domain-like"/>
    <property type="match status" value="1"/>
</dbReference>
<evidence type="ECO:0000256" key="2">
    <source>
        <dbReference type="ARBA" id="ARBA00022801"/>
    </source>
</evidence>
<evidence type="ECO:0000259" key="5">
    <source>
        <dbReference type="Pfam" id="PF17815"/>
    </source>
</evidence>